<comment type="caution">
    <text evidence="2">The sequence shown here is derived from an EMBL/GenBank/DDBJ whole genome shotgun (WGS) entry which is preliminary data.</text>
</comment>
<dbReference type="EMBL" id="LAZR01018812">
    <property type="protein sequence ID" value="KKL94888.1"/>
    <property type="molecule type" value="Genomic_DNA"/>
</dbReference>
<sequence>MAEHMSLEALENLYDQLKKASIQRIKLDKELDELYFNEHAVEVVESPVLGVEPEVLRMGRIPASMNLIEGLFDEYPVYSLIPLGAGINAMRLTERGEKFLNSVVKQAEREAREDTYGLTVNEALRFGRSFEVVLRSDHRAWGKGYPKQGEKQSAESYNEDTDTYKKGRRLPISIRYFPIEPTNNSISVFPLMAGSEMIRFIRVYKMIAAEILRRFDHKGQGRLPENLASLKEAIKKGEGRRHTSSVQLTDEFQIIEYYDQSVVVYALMDDKYKGILREWKHEMKEDDEKEGELPVTIFEGVLTGDRNPAKRWKSIYHDAREVVLHEDRLASRQATNVRINYYKSYFGLADEAGAESGKGDVIEFEPGKMTILRGLKEFGAINTETASKEAELLGAKLERMLERHLLPSVLMGVQGASDEPAWGTNLRIRQAERRYKKIADRFAASRVEVGRHVLLAVIAIGERVWTLDEDDIEWSLTPDEAKKMLNRIRVKIDPRTIIDRNADVQAAQGQVELGLPRRVIFEDTLGYEQPVELMRERILEDLQFSPDSPLYQKTVEDIMREAGLLDEQEQSATDEDIQQAIAEIGPGGTQAIMEMIGIGGNGAGGAPVDFVPGGGRPMLPQEQAQMKTGRRQGRQPRPQKAPRSVRATGG</sequence>
<dbReference type="AlphaFoldDB" id="A0A0F9G857"/>
<evidence type="ECO:0000313" key="2">
    <source>
        <dbReference type="EMBL" id="KKL94888.1"/>
    </source>
</evidence>
<gene>
    <name evidence="2" type="ORF">LCGC14_1860170</name>
</gene>
<reference evidence="2" key="1">
    <citation type="journal article" date="2015" name="Nature">
        <title>Complex archaea that bridge the gap between prokaryotes and eukaryotes.</title>
        <authorList>
            <person name="Spang A."/>
            <person name="Saw J.H."/>
            <person name="Jorgensen S.L."/>
            <person name="Zaremba-Niedzwiedzka K."/>
            <person name="Martijn J."/>
            <person name="Lind A.E."/>
            <person name="van Eijk R."/>
            <person name="Schleper C."/>
            <person name="Guy L."/>
            <person name="Ettema T.J."/>
        </authorList>
    </citation>
    <scope>NUCLEOTIDE SEQUENCE</scope>
</reference>
<proteinExistence type="predicted"/>
<protein>
    <submittedName>
        <fullName evidence="2">Uncharacterized protein</fullName>
    </submittedName>
</protein>
<feature type="region of interest" description="Disordered" evidence="1">
    <location>
        <begin position="607"/>
        <end position="650"/>
    </location>
</feature>
<accession>A0A0F9G857</accession>
<evidence type="ECO:0000256" key="1">
    <source>
        <dbReference type="SAM" id="MobiDB-lite"/>
    </source>
</evidence>
<organism evidence="2">
    <name type="scientific">marine sediment metagenome</name>
    <dbReference type="NCBI Taxonomy" id="412755"/>
    <lineage>
        <taxon>unclassified sequences</taxon>
        <taxon>metagenomes</taxon>
        <taxon>ecological metagenomes</taxon>
    </lineage>
</organism>
<name>A0A0F9G857_9ZZZZ</name>